<dbReference type="SUPFAM" id="SSF48113">
    <property type="entry name" value="Heme-dependent peroxidases"/>
    <property type="match status" value="1"/>
</dbReference>
<comment type="similarity">
    <text evidence="13">Belongs to the peroxidase family.</text>
</comment>
<name>A0A5P1F5A8_ASPOF</name>
<dbReference type="AlphaFoldDB" id="A0A5P1F5A8"/>
<dbReference type="InterPro" id="IPR000823">
    <property type="entry name" value="Peroxidase_pln"/>
</dbReference>
<dbReference type="Gene3D" id="1.10.420.10">
    <property type="entry name" value="Peroxidase, domain 2"/>
    <property type="match status" value="1"/>
</dbReference>
<feature type="binding site" evidence="12">
    <location>
        <position position="30"/>
    </location>
    <ligand>
        <name>Ca(2+)</name>
        <dbReference type="ChEBI" id="CHEBI:29108"/>
        <label>2</label>
    </ligand>
</feature>
<keyword evidence="7 12" id="KW-0479">Metal-binding</keyword>
<evidence type="ECO:0000256" key="7">
    <source>
        <dbReference type="ARBA" id="ARBA00022723"/>
    </source>
</evidence>
<dbReference type="Pfam" id="PF00141">
    <property type="entry name" value="peroxidase"/>
    <property type="match status" value="1"/>
</dbReference>
<keyword evidence="8 12" id="KW-0106">Calcium</keyword>
<dbReference type="GO" id="GO:0006979">
    <property type="term" value="P:response to oxidative stress"/>
    <property type="evidence" value="ECO:0007669"/>
    <property type="project" value="InterPro"/>
</dbReference>
<evidence type="ECO:0000256" key="12">
    <source>
        <dbReference type="PIRSR" id="PIRSR600823-3"/>
    </source>
</evidence>
<dbReference type="PANTHER" id="PTHR31517">
    <property type="match status" value="1"/>
</dbReference>
<evidence type="ECO:0000256" key="1">
    <source>
        <dbReference type="ARBA" id="ARBA00000189"/>
    </source>
</evidence>
<comment type="function">
    <text evidence="3">Removal of H(2)O(2), oxidation of toxic reductants, biosynthesis and degradation of lignin, suberization, auxin catabolism, response to environmental stresses such as wounding, pathogen attack and oxidative stress. These functions might be dependent on each isozyme/isoform in each plant tissue.</text>
</comment>
<protein>
    <recommendedName>
        <fullName evidence="14">Plant heme peroxidase family profile domain-containing protein</fullName>
    </recommendedName>
</protein>
<dbReference type="EMBL" id="CM007384">
    <property type="protein sequence ID" value="ONK71650.1"/>
    <property type="molecule type" value="Genomic_DNA"/>
</dbReference>
<evidence type="ECO:0000256" key="2">
    <source>
        <dbReference type="ARBA" id="ARBA00001970"/>
    </source>
</evidence>
<comment type="cofactor">
    <cofactor evidence="12">
        <name>Ca(2+)</name>
        <dbReference type="ChEBI" id="CHEBI:29108"/>
    </cofactor>
    <text evidence="12">Binds 2 calcium ions per subunit.</text>
</comment>
<evidence type="ECO:0000259" key="14">
    <source>
        <dbReference type="PROSITE" id="PS50873"/>
    </source>
</evidence>
<dbReference type="GO" id="GO:0042744">
    <property type="term" value="P:hydrogen peroxide catabolic process"/>
    <property type="evidence" value="ECO:0007669"/>
    <property type="project" value="UniProtKB-KW"/>
</dbReference>
<dbReference type="PANTHER" id="PTHR31517:SF59">
    <property type="entry name" value="PEROXIDASE"/>
    <property type="match status" value="1"/>
</dbReference>
<keyword evidence="16" id="KW-1185">Reference proteome</keyword>
<dbReference type="GO" id="GO:0140825">
    <property type="term" value="F:lactoperoxidase activity"/>
    <property type="evidence" value="ECO:0007669"/>
    <property type="project" value="UniProtKB-EC"/>
</dbReference>
<proteinExistence type="inferred from homology"/>
<dbReference type="OrthoDB" id="1433256at2759"/>
<reference evidence="16" key="1">
    <citation type="journal article" date="2017" name="Nat. Commun.">
        <title>The asparagus genome sheds light on the origin and evolution of a young Y chromosome.</title>
        <authorList>
            <person name="Harkess A."/>
            <person name="Zhou J."/>
            <person name="Xu C."/>
            <person name="Bowers J.E."/>
            <person name="Van der Hulst R."/>
            <person name="Ayyampalayam S."/>
            <person name="Mercati F."/>
            <person name="Riccardi P."/>
            <person name="McKain M.R."/>
            <person name="Kakrana A."/>
            <person name="Tang H."/>
            <person name="Ray J."/>
            <person name="Groenendijk J."/>
            <person name="Arikit S."/>
            <person name="Mathioni S.M."/>
            <person name="Nakano M."/>
            <person name="Shan H."/>
            <person name="Telgmann-Rauber A."/>
            <person name="Kanno A."/>
            <person name="Yue Z."/>
            <person name="Chen H."/>
            <person name="Li W."/>
            <person name="Chen Y."/>
            <person name="Xu X."/>
            <person name="Zhang Y."/>
            <person name="Luo S."/>
            <person name="Chen H."/>
            <person name="Gao J."/>
            <person name="Mao Z."/>
            <person name="Pires J.C."/>
            <person name="Luo M."/>
            <person name="Kudrna D."/>
            <person name="Wing R.A."/>
            <person name="Meyers B.C."/>
            <person name="Yi K."/>
            <person name="Kong H."/>
            <person name="Lavrijsen P."/>
            <person name="Sunseri F."/>
            <person name="Falavigna A."/>
            <person name="Ye Y."/>
            <person name="Leebens-Mack J.H."/>
            <person name="Chen G."/>
        </authorList>
    </citation>
    <scope>NUCLEOTIDE SEQUENCE [LARGE SCALE GENOMIC DNA]</scope>
    <source>
        <strain evidence="16">cv. DH0086</strain>
    </source>
</reference>
<feature type="domain" description="Plant heme peroxidase family profile" evidence="14">
    <location>
        <begin position="1"/>
        <end position="107"/>
    </location>
</feature>
<evidence type="ECO:0000256" key="9">
    <source>
        <dbReference type="ARBA" id="ARBA00023002"/>
    </source>
</evidence>
<dbReference type="Proteomes" id="UP000243459">
    <property type="component" value="Chromosome 4"/>
</dbReference>
<evidence type="ECO:0000256" key="3">
    <source>
        <dbReference type="ARBA" id="ARBA00002322"/>
    </source>
</evidence>
<evidence type="ECO:0000256" key="4">
    <source>
        <dbReference type="ARBA" id="ARBA00022525"/>
    </source>
</evidence>
<evidence type="ECO:0000313" key="16">
    <source>
        <dbReference type="Proteomes" id="UP000243459"/>
    </source>
</evidence>
<organism evidence="15 16">
    <name type="scientific">Asparagus officinalis</name>
    <name type="common">Garden asparagus</name>
    <dbReference type="NCBI Taxonomy" id="4686"/>
    <lineage>
        <taxon>Eukaryota</taxon>
        <taxon>Viridiplantae</taxon>
        <taxon>Streptophyta</taxon>
        <taxon>Embryophyta</taxon>
        <taxon>Tracheophyta</taxon>
        <taxon>Spermatophyta</taxon>
        <taxon>Magnoliopsida</taxon>
        <taxon>Liliopsida</taxon>
        <taxon>Asparagales</taxon>
        <taxon>Asparagaceae</taxon>
        <taxon>Asparagoideae</taxon>
        <taxon>Asparagus</taxon>
    </lineage>
</organism>
<dbReference type="PROSITE" id="PS50873">
    <property type="entry name" value="PEROXIDASE_4"/>
    <property type="match status" value="1"/>
</dbReference>
<feature type="binding site" evidence="12">
    <location>
        <position position="35"/>
    </location>
    <ligand>
        <name>Ca(2+)</name>
        <dbReference type="ChEBI" id="CHEBI:29108"/>
        <label>2</label>
    </ligand>
</feature>
<accession>A0A5P1F5A8</accession>
<dbReference type="Gramene" id="ONK71650">
    <property type="protein sequence ID" value="ONK71650"/>
    <property type="gene ID" value="A4U43_C04F10910"/>
</dbReference>
<dbReference type="OMA" id="IRKNCIV"/>
<evidence type="ECO:0000256" key="6">
    <source>
        <dbReference type="ARBA" id="ARBA00022617"/>
    </source>
</evidence>
<keyword evidence="10" id="KW-0408">Iron</keyword>
<dbReference type="InterPro" id="IPR010255">
    <property type="entry name" value="Haem_peroxidase_sf"/>
</dbReference>
<keyword evidence="6" id="KW-0349">Heme</keyword>
<comment type="cofactor">
    <cofactor evidence="2">
        <name>heme b</name>
        <dbReference type="ChEBI" id="CHEBI:60344"/>
    </cofactor>
</comment>
<dbReference type="GO" id="GO:0020037">
    <property type="term" value="F:heme binding"/>
    <property type="evidence" value="ECO:0007669"/>
    <property type="project" value="InterPro"/>
</dbReference>
<evidence type="ECO:0000256" key="10">
    <source>
        <dbReference type="ARBA" id="ARBA00023004"/>
    </source>
</evidence>
<evidence type="ECO:0000256" key="5">
    <source>
        <dbReference type="ARBA" id="ARBA00022559"/>
    </source>
</evidence>
<evidence type="ECO:0000256" key="11">
    <source>
        <dbReference type="ARBA" id="ARBA00023324"/>
    </source>
</evidence>
<keyword evidence="9" id="KW-0560">Oxidoreductase</keyword>
<evidence type="ECO:0000313" key="15">
    <source>
        <dbReference type="EMBL" id="ONK71650.1"/>
    </source>
</evidence>
<keyword evidence="4" id="KW-0964">Secreted</keyword>
<dbReference type="GO" id="GO:0046872">
    <property type="term" value="F:metal ion binding"/>
    <property type="evidence" value="ECO:0007669"/>
    <property type="project" value="UniProtKB-KW"/>
</dbReference>
<comment type="catalytic activity">
    <reaction evidence="1">
        <text>2 a phenolic donor + H2O2 = 2 a phenolic radical donor + 2 H2O</text>
        <dbReference type="Rhea" id="RHEA:56136"/>
        <dbReference type="ChEBI" id="CHEBI:15377"/>
        <dbReference type="ChEBI" id="CHEBI:16240"/>
        <dbReference type="ChEBI" id="CHEBI:139520"/>
        <dbReference type="ChEBI" id="CHEBI:139521"/>
        <dbReference type="EC" id="1.11.1.7"/>
    </reaction>
</comment>
<evidence type="ECO:0000256" key="8">
    <source>
        <dbReference type="ARBA" id="ARBA00022837"/>
    </source>
</evidence>
<evidence type="ECO:0000256" key="13">
    <source>
        <dbReference type="RuleBase" id="RU004241"/>
    </source>
</evidence>
<gene>
    <name evidence="15" type="ORF">A4U43_C04F10910</name>
</gene>
<feature type="binding site" evidence="12">
    <location>
        <position position="27"/>
    </location>
    <ligand>
        <name>Ca(2+)</name>
        <dbReference type="ChEBI" id="CHEBI:29108"/>
        <label>2</label>
    </ligand>
</feature>
<keyword evidence="11" id="KW-0376">Hydrogen peroxide</keyword>
<dbReference type="InterPro" id="IPR002016">
    <property type="entry name" value="Haem_peroxidase"/>
</dbReference>
<sequence>MDPTLRTKLIRHCGATPKQKDPVAFLDQGTSFSVDNQYYNQIAQYRGVMLIDQELTLDDSTAGIVAALGKDEDLFMKKFGAALVKLGGLHVIEGKAGEIRKACGVVNGGFKSSFSKLTGGID</sequence>
<dbReference type="PRINTS" id="PR00461">
    <property type="entry name" value="PLPEROXIDASE"/>
</dbReference>
<keyword evidence="5" id="KW-0575">Peroxidase</keyword>